<dbReference type="EMBL" id="CM024798">
    <property type="protein sequence ID" value="KAG8013838.1"/>
    <property type="molecule type" value="Genomic_DNA"/>
</dbReference>
<proteinExistence type="predicted"/>
<gene>
    <name evidence="1" type="primary">SDR39U1</name>
    <name evidence="1" type="ORF">GBF38_016033</name>
</gene>
<sequence length="624" mass="69123">MNGSIVNLEDESVVSNDFSTALGALILGVVFLLGVPGNLFIVWSILARIRRRSVTTLLILNLACADGFIMVLTLFFIVYLAKQSWVFGNAMCKGLFYLCNANMYASIFLITLMSVHRLVAVVFPRKARFLTSKKVVRRVILGMWVLVMLFAIPSLVFRDVDRDKNEVNKTRLVCAPNHTLPRHVRFQYAFETVSGFILPYAVIIISYVLILRRLRQTKFRRAVRSEKLILAIVVMFGLFWLPYHVINMIQVAAEWYTDGSPTKELLDYIANSSRAVTSALAFISSCANPVLYTFAGKSYIRQNGFAFMARLFEGTSLDQTGTKKSRAGGGSGFVGRELTRLLRSKGHEVTVISRQPGPGKITWGELESSGLPACEGAVNLAGENLMNPLRWWNESYKKDLFSSRIDTTKTLARAIAASPSPPRSWVLVSGVACYKPSLTAQYTEDSEWTPFDLLSKLVKEWEASALLPEDVAKTTKQVVIRPGVVLGRDGGAMKQMLLPFWLGLGGTLGSGNQPFPWIHVSDLAGIIAHTLEPPADTPSPSPQVFNGVAPALNTNYEFTKELGRVMRRPTIFPVPGFVINTLLGAERGMVLTQGQKVVPERTQESGYQYKYPDLTSALKEIVGS</sequence>
<dbReference type="Proteomes" id="UP000805704">
    <property type="component" value="Chromosome 10"/>
</dbReference>
<organism evidence="1 2">
    <name type="scientific">Nibea albiflora</name>
    <name type="common">Yellow drum</name>
    <name type="synonym">Corvina albiflora</name>
    <dbReference type="NCBI Taxonomy" id="240163"/>
    <lineage>
        <taxon>Eukaryota</taxon>
        <taxon>Metazoa</taxon>
        <taxon>Chordata</taxon>
        <taxon>Craniata</taxon>
        <taxon>Vertebrata</taxon>
        <taxon>Euteleostomi</taxon>
        <taxon>Actinopterygii</taxon>
        <taxon>Neopterygii</taxon>
        <taxon>Teleostei</taxon>
        <taxon>Neoteleostei</taxon>
        <taxon>Acanthomorphata</taxon>
        <taxon>Eupercaria</taxon>
        <taxon>Sciaenidae</taxon>
        <taxon>Nibea</taxon>
    </lineage>
</organism>
<name>A0ACB7FHB9_NIBAL</name>
<evidence type="ECO:0000313" key="1">
    <source>
        <dbReference type="EMBL" id="KAG8013838.1"/>
    </source>
</evidence>
<evidence type="ECO:0000313" key="2">
    <source>
        <dbReference type="Proteomes" id="UP000805704"/>
    </source>
</evidence>
<protein>
    <submittedName>
        <fullName evidence="1">Epimerase family protein SDR39U1</fullName>
    </submittedName>
</protein>
<comment type="caution">
    <text evidence="1">The sequence shown here is derived from an EMBL/GenBank/DDBJ whole genome shotgun (WGS) entry which is preliminary data.</text>
</comment>
<accession>A0ACB7FHB9</accession>
<keyword evidence="2" id="KW-1185">Reference proteome</keyword>
<reference evidence="1" key="1">
    <citation type="submission" date="2020-04" db="EMBL/GenBank/DDBJ databases">
        <title>A chromosome-scale assembly and high-density genetic map of the yellow drum (Nibea albiflora) genome.</title>
        <authorList>
            <person name="Xu D."/>
            <person name="Zhang W."/>
            <person name="Chen R."/>
            <person name="Tan P."/>
            <person name="Wang L."/>
            <person name="Song H."/>
            <person name="Tian L."/>
            <person name="Zhu Q."/>
            <person name="Wang B."/>
        </authorList>
    </citation>
    <scope>NUCLEOTIDE SEQUENCE</scope>
    <source>
        <strain evidence="1">ZJHYS-2018</strain>
    </source>
</reference>